<proteinExistence type="inferred from homology"/>
<dbReference type="PANTHER" id="PTHR11229:SF8">
    <property type="entry name" value="LARGE RIBOSOMAL SUBUNIT PROTEIN UL3M"/>
    <property type="match status" value="1"/>
</dbReference>
<comment type="subcellular location">
    <subcellularLocation>
        <location evidence="1">Membrane</location>
        <topology evidence="1">Multi-pass membrane protein</topology>
    </subcellularLocation>
</comment>
<dbReference type="EMBL" id="OB662912">
    <property type="protein sequence ID" value="CAD7230729.1"/>
    <property type="molecule type" value="Genomic_DNA"/>
</dbReference>
<feature type="region of interest" description="Disordered" evidence="7">
    <location>
        <begin position="401"/>
        <end position="451"/>
    </location>
</feature>
<keyword evidence="3 8" id="KW-0812">Transmembrane</keyword>
<dbReference type="OrthoDB" id="274683at2759"/>
<feature type="transmembrane region" description="Helical" evidence="8">
    <location>
        <begin position="87"/>
        <end position="106"/>
    </location>
</feature>
<dbReference type="PANTHER" id="PTHR11229">
    <property type="entry name" value="50S RIBOSOMAL PROTEIN L3"/>
    <property type="match status" value="1"/>
</dbReference>
<dbReference type="SUPFAM" id="SSF50447">
    <property type="entry name" value="Translation proteins"/>
    <property type="match status" value="1"/>
</dbReference>
<gene>
    <name evidence="9" type="ORF">CTOB1V02_LOCUS8585</name>
</gene>
<dbReference type="GO" id="GO:0016020">
    <property type="term" value="C:membrane"/>
    <property type="evidence" value="ECO:0007669"/>
    <property type="project" value="UniProtKB-SubCell"/>
</dbReference>
<dbReference type="AlphaFoldDB" id="A0A7R8ZT23"/>
<dbReference type="InterPro" id="IPR009000">
    <property type="entry name" value="Transl_B-barrel_sf"/>
</dbReference>
<feature type="transmembrane region" description="Helical" evidence="8">
    <location>
        <begin position="34"/>
        <end position="51"/>
    </location>
</feature>
<evidence type="ECO:0000256" key="8">
    <source>
        <dbReference type="SAM" id="Phobius"/>
    </source>
</evidence>
<dbReference type="InterPro" id="IPR019927">
    <property type="entry name" value="Ribosomal_uL3_bac/org-type"/>
</dbReference>
<dbReference type="InterPro" id="IPR007262">
    <property type="entry name" value="Vps55/LEPROT"/>
</dbReference>
<protein>
    <recommendedName>
        <fullName evidence="6">Large ribosomal subunit protein uL3m</fullName>
    </recommendedName>
</protein>
<keyword evidence="4 8" id="KW-1133">Transmembrane helix</keyword>
<evidence type="ECO:0000256" key="4">
    <source>
        <dbReference type="ARBA" id="ARBA00022989"/>
    </source>
</evidence>
<evidence type="ECO:0000256" key="7">
    <source>
        <dbReference type="SAM" id="MobiDB-lite"/>
    </source>
</evidence>
<dbReference type="Pfam" id="PF04133">
    <property type="entry name" value="Vps55"/>
    <property type="match status" value="1"/>
</dbReference>
<evidence type="ECO:0000256" key="5">
    <source>
        <dbReference type="ARBA" id="ARBA00023136"/>
    </source>
</evidence>
<dbReference type="GO" id="GO:0003735">
    <property type="term" value="F:structural constituent of ribosome"/>
    <property type="evidence" value="ECO:0007669"/>
    <property type="project" value="InterPro"/>
</dbReference>
<reference evidence="9" key="1">
    <citation type="submission" date="2020-11" db="EMBL/GenBank/DDBJ databases">
        <authorList>
            <person name="Tran Van P."/>
        </authorList>
    </citation>
    <scope>NUCLEOTIDE SEQUENCE</scope>
</reference>
<evidence type="ECO:0000256" key="3">
    <source>
        <dbReference type="ARBA" id="ARBA00022692"/>
    </source>
</evidence>
<dbReference type="GO" id="GO:0006412">
    <property type="term" value="P:translation"/>
    <property type="evidence" value="ECO:0007669"/>
    <property type="project" value="InterPro"/>
</dbReference>
<dbReference type="PROSITE" id="PS51257">
    <property type="entry name" value="PROKAR_LIPOPROTEIN"/>
    <property type="match status" value="1"/>
</dbReference>
<dbReference type="GO" id="GO:0005762">
    <property type="term" value="C:mitochondrial large ribosomal subunit"/>
    <property type="evidence" value="ECO:0007669"/>
    <property type="project" value="TreeGrafter"/>
</dbReference>
<feature type="compositionally biased region" description="Polar residues" evidence="7">
    <location>
        <begin position="404"/>
        <end position="414"/>
    </location>
</feature>
<evidence type="ECO:0000313" key="9">
    <source>
        <dbReference type="EMBL" id="CAD7230729.1"/>
    </source>
</evidence>
<accession>A0A7R8ZT23</accession>
<dbReference type="Gene3D" id="2.40.30.10">
    <property type="entry name" value="Translation factors"/>
    <property type="match status" value="1"/>
</dbReference>
<evidence type="ECO:0000256" key="1">
    <source>
        <dbReference type="ARBA" id="ARBA00004141"/>
    </source>
</evidence>
<name>A0A7R8ZT23_9CRUS</name>
<sequence>MAGMKHLICLSFCASVGMTFLVLACALPGHNWYPFFVLIFYLLSPIPTMIARRRMDTGSTSSVCKEVCIFITTGSKATRYDNNHSSCFSHLSLAGIVVSAFALPIILARSPPAGPTITWNSCMLVLLGNVIPLHRFLVSMTLLRNVLTRLASHTSCGWSSVSACSSPSLIGSLAHPPSLIGPLATDQRRSMSKVKTRHTHPPYWYTKKRRSQYNEELTPANEEFVKTMVEEKYGMAPTVPMGPSLPQPSPLKDEPLPRGQWSEYSRRTGVVTRKIGVIPAWTSTGHRFLTTMLQVVDNHVIRYVPPEETILRITGARRNPTKYGPPRWGALVVGAECMDPRTFTKEYCGLFTESGVLPKRKLTRFLISPDAAISPGTPLYASHFRVGQYVDVYGKTYEKGLPAQSCNPGQSNRGSPGCSPLKPRPVKPRESRVLTPEAPASQTEGVQGARP</sequence>
<organism evidence="9">
    <name type="scientific">Cyprideis torosa</name>
    <dbReference type="NCBI Taxonomy" id="163714"/>
    <lineage>
        <taxon>Eukaryota</taxon>
        <taxon>Metazoa</taxon>
        <taxon>Ecdysozoa</taxon>
        <taxon>Arthropoda</taxon>
        <taxon>Crustacea</taxon>
        <taxon>Oligostraca</taxon>
        <taxon>Ostracoda</taxon>
        <taxon>Podocopa</taxon>
        <taxon>Podocopida</taxon>
        <taxon>Cytherocopina</taxon>
        <taxon>Cytheroidea</taxon>
        <taxon>Cytherideidae</taxon>
        <taxon>Cyprideis</taxon>
    </lineage>
</organism>
<evidence type="ECO:0000256" key="2">
    <source>
        <dbReference type="ARBA" id="ARBA00005645"/>
    </source>
</evidence>
<keyword evidence="5 8" id="KW-0472">Membrane</keyword>
<comment type="similarity">
    <text evidence="2">Belongs to the OB-RGRP/VPS55 family.</text>
</comment>
<evidence type="ECO:0000256" key="6">
    <source>
        <dbReference type="ARBA" id="ARBA00035209"/>
    </source>
</evidence>